<dbReference type="Gene3D" id="1.10.8.1290">
    <property type="entry name" value="Glutaminyl-tRNA synthetase, non-specific RNA binding region part 1, domain 1"/>
    <property type="match status" value="1"/>
</dbReference>
<organism evidence="2 3">
    <name type="scientific">Taxus chinensis</name>
    <name type="common">Chinese yew</name>
    <name type="synonym">Taxus wallichiana var. chinensis</name>
    <dbReference type="NCBI Taxonomy" id="29808"/>
    <lineage>
        <taxon>Eukaryota</taxon>
        <taxon>Viridiplantae</taxon>
        <taxon>Streptophyta</taxon>
        <taxon>Embryophyta</taxon>
        <taxon>Tracheophyta</taxon>
        <taxon>Spermatophyta</taxon>
        <taxon>Pinopsida</taxon>
        <taxon>Pinidae</taxon>
        <taxon>Conifers II</taxon>
        <taxon>Cupressales</taxon>
        <taxon>Taxaceae</taxon>
        <taxon>Taxus</taxon>
    </lineage>
</organism>
<dbReference type="GO" id="GO:0004812">
    <property type="term" value="F:aminoacyl-tRNA ligase activity"/>
    <property type="evidence" value="ECO:0007669"/>
    <property type="project" value="InterPro"/>
</dbReference>
<comment type="caution">
    <text evidence="2">The sequence shown here is derived from an EMBL/GenBank/DDBJ whole genome shotgun (WGS) entry which is preliminary data.</text>
</comment>
<dbReference type="EMBL" id="JAHRHJ020000003">
    <property type="protein sequence ID" value="KAH9322968.1"/>
    <property type="molecule type" value="Genomic_DNA"/>
</dbReference>
<dbReference type="InterPro" id="IPR007639">
    <property type="entry name" value="Gln-tRNA-synth_Ib_RNA-bd_N"/>
</dbReference>
<dbReference type="OMA" id="NMVKENN"/>
<name>A0AA38LFK8_TAXCH</name>
<proteinExistence type="predicted"/>
<protein>
    <recommendedName>
        <fullName evidence="1">Glutaminyl-tRNA synthetase class Ib non-specific RNA-binding domain-containing protein</fullName>
    </recommendedName>
</protein>
<feature type="non-terminal residue" evidence="2">
    <location>
        <position position="151"/>
    </location>
</feature>
<feature type="domain" description="Glutaminyl-tRNA synthetase class Ib non-specific RNA-binding" evidence="1">
    <location>
        <begin position="11"/>
        <end position="147"/>
    </location>
</feature>
<dbReference type="InterPro" id="IPR042558">
    <property type="entry name" value="Gln-tRNA-synth_Ib_RNA-bd_N_1"/>
</dbReference>
<gene>
    <name evidence="2" type="ORF">KI387_017607</name>
</gene>
<feature type="non-terminal residue" evidence="2">
    <location>
        <position position="1"/>
    </location>
</feature>
<accession>A0AA38LFK8</accession>
<dbReference type="GO" id="GO:0005737">
    <property type="term" value="C:cytoplasm"/>
    <property type="evidence" value="ECO:0007669"/>
    <property type="project" value="InterPro"/>
</dbReference>
<evidence type="ECO:0000313" key="3">
    <source>
        <dbReference type="Proteomes" id="UP000824469"/>
    </source>
</evidence>
<dbReference type="GO" id="GO:0006418">
    <property type="term" value="P:tRNA aminoacylation for protein translation"/>
    <property type="evidence" value="ECO:0007669"/>
    <property type="project" value="InterPro"/>
</dbReference>
<dbReference type="Pfam" id="PF04558">
    <property type="entry name" value="tRNA_synt_1c_R1"/>
    <property type="match status" value="1"/>
</dbReference>
<keyword evidence="3" id="KW-1185">Reference proteome</keyword>
<dbReference type="GO" id="GO:0005524">
    <property type="term" value="F:ATP binding"/>
    <property type="evidence" value="ECO:0007669"/>
    <property type="project" value="InterPro"/>
</dbReference>
<dbReference type="AlphaFoldDB" id="A0AA38LFK8"/>
<evidence type="ECO:0000259" key="1">
    <source>
        <dbReference type="Pfam" id="PF04558"/>
    </source>
</evidence>
<dbReference type="Proteomes" id="UP000824469">
    <property type="component" value="Unassembled WGS sequence"/>
</dbReference>
<sequence length="151" mass="16433">KMGVKDENSGEALEMFLKIGLDERTAQNAVVNSKVTSNLTAVIREAGVEDGCDKSVGNLLYMVATKYPANALKHRPFLSQYILSSKIKNTNQLEKALPYLSTIGPESLKVDDFEEACGVGVEVSVEEINAAVKEVVNENKEAILDQTLSNK</sequence>
<reference evidence="2 3" key="1">
    <citation type="journal article" date="2021" name="Nat. Plants">
        <title>The Taxus genome provides insights into paclitaxel biosynthesis.</title>
        <authorList>
            <person name="Xiong X."/>
            <person name="Gou J."/>
            <person name="Liao Q."/>
            <person name="Li Y."/>
            <person name="Zhou Q."/>
            <person name="Bi G."/>
            <person name="Li C."/>
            <person name="Du R."/>
            <person name="Wang X."/>
            <person name="Sun T."/>
            <person name="Guo L."/>
            <person name="Liang H."/>
            <person name="Lu P."/>
            <person name="Wu Y."/>
            <person name="Zhang Z."/>
            <person name="Ro D.K."/>
            <person name="Shang Y."/>
            <person name="Huang S."/>
            <person name="Yan J."/>
        </authorList>
    </citation>
    <scope>NUCLEOTIDE SEQUENCE [LARGE SCALE GENOMIC DNA]</scope>
    <source>
        <strain evidence="2">Ta-2019</strain>
    </source>
</reference>
<dbReference type="FunFam" id="1.10.8.1290:FF:000002">
    <property type="entry name" value="Glutamine--tRNA ligase cytoplasmic"/>
    <property type="match status" value="1"/>
</dbReference>
<evidence type="ECO:0000313" key="2">
    <source>
        <dbReference type="EMBL" id="KAH9322968.1"/>
    </source>
</evidence>